<keyword evidence="3" id="KW-1185">Reference proteome</keyword>
<dbReference type="GeneID" id="54574424"/>
<dbReference type="OrthoDB" id="6359816at2759"/>
<dbReference type="AlphaFoldDB" id="A0A6A6IMY4"/>
<evidence type="ECO:0000313" key="3">
    <source>
        <dbReference type="Proteomes" id="UP000800094"/>
    </source>
</evidence>
<organism evidence="2 3">
    <name type="scientific">Trematosphaeria pertusa</name>
    <dbReference type="NCBI Taxonomy" id="390896"/>
    <lineage>
        <taxon>Eukaryota</taxon>
        <taxon>Fungi</taxon>
        <taxon>Dikarya</taxon>
        <taxon>Ascomycota</taxon>
        <taxon>Pezizomycotina</taxon>
        <taxon>Dothideomycetes</taxon>
        <taxon>Pleosporomycetidae</taxon>
        <taxon>Pleosporales</taxon>
        <taxon>Massarineae</taxon>
        <taxon>Trematosphaeriaceae</taxon>
        <taxon>Trematosphaeria</taxon>
    </lineage>
</organism>
<proteinExistence type="predicted"/>
<accession>A0A6A6IMY4</accession>
<reference evidence="2" key="1">
    <citation type="journal article" date="2020" name="Stud. Mycol.">
        <title>101 Dothideomycetes genomes: a test case for predicting lifestyles and emergence of pathogens.</title>
        <authorList>
            <person name="Haridas S."/>
            <person name="Albert R."/>
            <person name="Binder M."/>
            <person name="Bloem J."/>
            <person name="Labutti K."/>
            <person name="Salamov A."/>
            <person name="Andreopoulos B."/>
            <person name="Baker S."/>
            <person name="Barry K."/>
            <person name="Bills G."/>
            <person name="Bluhm B."/>
            <person name="Cannon C."/>
            <person name="Castanera R."/>
            <person name="Culley D."/>
            <person name="Daum C."/>
            <person name="Ezra D."/>
            <person name="Gonzalez J."/>
            <person name="Henrissat B."/>
            <person name="Kuo A."/>
            <person name="Liang C."/>
            <person name="Lipzen A."/>
            <person name="Lutzoni F."/>
            <person name="Magnuson J."/>
            <person name="Mondo S."/>
            <person name="Nolan M."/>
            <person name="Ohm R."/>
            <person name="Pangilinan J."/>
            <person name="Park H.-J."/>
            <person name="Ramirez L."/>
            <person name="Alfaro M."/>
            <person name="Sun H."/>
            <person name="Tritt A."/>
            <person name="Yoshinaga Y."/>
            <person name="Zwiers L.-H."/>
            <person name="Turgeon B."/>
            <person name="Goodwin S."/>
            <person name="Spatafora J."/>
            <person name="Crous P."/>
            <person name="Grigoriev I."/>
        </authorList>
    </citation>
    <scope>NUCLEOTIDE SEQUENCE</scope>
    <source>
        <strain evidence="2">CBS 122368</strain>
    </source>
</reference>
<gene>
    <name evidence="2" type="ORF">BU26DRAFT_247021</name>
</gene>
<evidence type="ECO:0000259" key="1">
    <source>
        <dbReference type="PROSITE" id="PS50097"/>
    </source>
</evidence>
<dbReference type="Proteomes" id="UP000800094">
    <property type="component" value="Unassembled WGS sequence"/>
</dbReference>
<dbReference type="PANTHER" id="PTHR47843">
    <property type="entry name" value="BTB DOMAIN-CONTAINING PROTEIN-RELATED"/>
    <property type="match status" value="1"/>
</dbReference>
<name>A0A6A6IMY4_9PLEO</name>
<evidence type="ECO:0000313" key="2">
    <source>
        <dbReference type="EMBL" id="KAF2251925.1"/>
    </source>
</evidence>
<dbReference type="PROSITE" id="PS50097">
    <property type="entry name" value="BTB"/>
    <property type="match status" value="1"/>
</dbReference>
<dbReference type="Gene3D" id="3.30.710.10">
    <property type="entry name" value="Potassium Channel Kv1.1, Chain A"/>
    <property type="match status" value="1"/>
</dbReference>
<dbReference type="InterPro" id="IPR000210">
    <property type="entry name" value="BTB/POZ_dom"/>
</dbReference>
<sequence length="289" mass="32714">MLSLALSPNMFATPAVPPRNVLNRSEYRYGPHRFRLSQMEALSRRSSDFADDTTIKVSPTSPGATRLKKRQCYPKPSRDAASFMTAGLKRHFDDAQFSDLVVRCRDDEYHVHRIIMCSHSQWFAKVCAKASLETSVQTIDLSADDPDAVDAMLQYCYQLDYADKFLGLSSAGYMIYTLSPHIDIYLLAERYSIPGLKQLAVDKFEARASVLSRVEVNKDKFFQAIRVIYASTRSAGEDDLRKVAVKLCADHSEQYILQGGKTAARVFKLMDEIPAFRIDFIKELAARLK</sequence>
<dbReference type="InterPro" id="IPR011333">
    <property type="entry name" value="SKP1/BTB/POZ_sf"/>
</dbReference>
<feature type="domain" description="BTB" evidence="1">
    <location>
        <begin position="98"/>
        <end position="157"/>
    </location>
</feature>
<dbReference type="Pfam" id="PF00651">
    <property type="entry name" value="BTB"/>
    <property type="match status" value="1"/>
</dbReference>
<dbReference type="SUPFAM" id="SSF54695">
    <property type="entry name" value="POZ domain"/>
    <property type="match status" value="1"/>
</dbReference>
<dbReference type="PANTHER" id="PTHR47843:SF5">
    <property type="entry name" value="BTB_POZ DOMAIN PROTEIN"/>
    <property type="match status" value="1"/>
</dbReference>
<dbReference type="RefSeq" id="XP_033686929.1">
    <property type="nucleotide sequence ID" value="XM_033821094.1"/>
</dbReference>
<protein>
    <recommendedName>
        <fullName evidence="1">BTB domain-containing protein</fullName>
    </recommendedName>
</protein>
<dbReference type="EMBL" id="ML987192">
    <property type="protein sequence ID" value="KAF2251925.1"/>
    <property type="molecule type" value="Genomic_DNA"/>
</dbReference>